<dbReference type="AlphaFoldDB" id="K2MIK7"/>
<gene>
    <name evidence="2" type="ORF">MOQ_009324</name>
</gene>
<feature type="compositionally biased region" description="Polar residues" evidence="1">
    <location>
        <begin position="305"/>
        <end position="319"/>
    </location>
</feature>
<feature type="compositionally biased region" description="Low complexity" evidence="1">
    <location>
        <begin position="447"/>
        <end position="460"/>
    </location>
</feature>
<keyword evidence="2" id="KW-0269">Exonuclease</keyword>
<dbReference type="GO" id="GO:0004534">
    <property type="term" value="F:5'-3' RNA exonuclease activity"/>
    <property type="evidence" value="ECO:0007669"/>
    <property type="project" value="TreeGrafter"/>
</dbReference>
<evidence type="ECO:0000313" key="3">
    <source>
        <dbReference type="Proteomes" id="UP000007350"/>
    </source>
</evidence>
<dbReference type="EMBL" id="AHKC01019561">
    <property type="protein sequence ID" value="EKF26965.1"/>
    <property type="molecule type" value="Genomic_DNA"/>
</dbReference>
<organism evidence="2 3">
    <name type="scientific">Trypanosoma cruzi marinkellei</name>
    <dbReference type="NCBI Taxonomy" id="85056"/>
    <lineage>
        <taxon>Eukaryota</taxon>
        <taxon>Discoba</taxon>
        <taxon>Euglenozoa</taxon>
        <taxon>Kinetoplastea</taxon>
        <taxon>Metakinetoplastina</taxon>
        <taxon>Trypanosomatida</taxon>
        <taxon>Trypanosomatidae</taxon>
        <taxon>Trypanosoma</taxon>
        <taxon>Schizotrypanum</taxon>
    </lineage>
</organism>
<evidence type="ECO:0000313" key="2">
    <source>
        <dbReference type="EMBL" id="EKF26965.1"/>
    </source>
</evidence>
<sequence>MRRERAGGDGLCVDNGNEGATDWGFVDDTFRKQKQLKEEAELAPKCYAYWTMLQWSLQNSAGVVEHWGCYYPYGSAPPLHLLRKYCGMLSYDALMELAKKRSHSRHRGATSDLNAVETTDKLWGDGPGDVLVQLLVLLPARSTALLPSAVRNAYGEIEQVVLAPVEQMDFAAISAWCEEKKAMFTEEERTRFRAYALAARPHMLAQEAHGAPIHGSEMVFVADWDAEAFAMEVQQAKAARLSEITTAEGVKKSENDAAAPAISTSTPFVSSFFGTRPARKASSAAAAALIAASKKTDASDRNNSNEKSACSNESHTNDVPLTPAVTVQEIIPCLSEEVEMQQGRGFTLVTAPTEVLGDVAMIKNVGSVVGDTFVCGQHTSPPLSRNPRTMRVRLRWRVASKPLLKSTSFVPDLLPGYTAPLSIPSAVSSSSHEANTTGLKRPASAMNGSENSSGGSSDNGDYVDKEGEVEEGKGDFSTCNFMSELEKKKEAVRRRLEALQSRVGGNAL</sequence>
<evidence type="ECO:0000256" key="1">
    <source>
        <dbReference type="SAM" id="MobiDB-lite"/>
    </source>
</evidence>
<feature type="region of interest" description="Disordered" evidence="1">
    <location>
        <begin position="293"/>
        <end position="319"/>
    </location>
</feature>
<dbReference type="OrthoDB" id="278118at2759"/>
<keyword evidence="2" id="KW-0378">Hydrolase</keyword>
<dbReference type="GO" id="GO:0003723">
    <property type="term" value="F:RNA binding"/>
    <property type="evidence" value="ECO:0007669"/>
    <property type="project" value="TreeGrafter"/>
</dbReference>
<feature type="compositionally biased region" description="Basic and acidic residues" evidence="1">
    <location>
        <begin position="294"/>
        <end position="304"/>
    </location>
</feature>
<reference evidence="2 3" key="1">
    <citation type="journal article" date="2012" name="BMC Genomics">
        <title>Comparative genomic analysis of human infective Trypanosoma cruzi lineages with the bat-restricted subspecies T. cruzi marinkellei.</title>
        <authorList>
            <person name="Franzen O."/>
            <person name="Talavera-Lopez C."/>
            <person name="Ochaya S."/>
            <person name="Butler C.E."/>
            <person name="Messenger L.A."/>
            <person name="Lewis M.D."/>
            <person name="Llewellyn M.S."/>
            <person name="Marinkelle C.J."/>
            <person name="Tyler K.M."/>
            <person name="Miles M.A."/>
            <person name="Andersson B."/>
        </authorList>
    </citation>
    <scope>NUCLEOTIDE SEQUENCE [LARGE SCALE GENOMIC DNA]</scope>
    <source>
        <strain evidence="2 3">B7</strain>
    </source>
</reference>
<proteinExistence type="predicted"/>
<protein>
    <submittedName>
        <fullName evidence="2">5'-3' exonuclease XRNC, putative</fullName>
    </submittedName>
</protein>
<keyword evidence="2" id="KW-0540">Nuclease</keyword>
<dbReference type="GO" id="GO:0005634">
    <property type="term" value="C:nucleus"/>
    <property type="evidence" value="ECO:0007669"/>
    <property type="project" value="TreeGrafter"/>
</dbReference>
<accession>K2MIK7</accession>
<dbReference type="GO" id="GO:0000956">
    <property type="term" value="P:nuclear-transcribed mRNA catabolic process"/>
    <property type="evidence" value="ECO:0007669"/>
    <property type="project" value="TreeGrafter"/>
</dbReference>
<feature type="region of interest" description="Disordered" evidence="1">
    <location>
        <begin position="424"/>
        <end position="480"/>
    </location>
</feature>
<name>K2MIK7_TRYCR</name>
<feature type="compositionally biased region" description="Basic and acidic residues" evidence="1">
    <location>
        <begin position="462"/>
        <end position="474"/>
    </location>
</feature>
<dbReference type="PANTHER" id="PTHR12341">
    <property type="entry name" value="5'-&gt;3' EXORIBONUCLEASE"/>
    <property type="match status" value="1"/>
</dbReference>
<dbReference type="PANTHER" id="PTHR12341:SF29">
    <property type="entry name" value="EXONUCLEASE XRNC, PUTATIVE-RELATED"/>
    <property type="match status" value="1"/>
</dbReference>
<dbReference type="InterPro" id="IPR027073">
    <property type="entry name" value="5_3_exoribonuclease"/>
</dbReference>
<comment type="caution">
    <text evidence="2">The sequence shown here is derived from an EMBL/GenBank/DDBJ whole genome shotgun (WGS) entry which is preliminary data.</text>
</comment>
<keyword evidence="3" id="KW-1185">Reference proteome</keyword>
<dbReference type="Proteomes" id="UP000007350">
    <property type="component" value="Unassembled WGS sequence"/>
</dbReference>